<name>A0AAX1EJN8_9GAMM</name>
<evidence type="ECO:0000256" key="2">
    <source>
        <dbReference type="RuleBase" id="RU004328"/>
    </source>
</evidence>
<dbReference type="Gene3D" id="3.90.730.10">
    <property type="entry name" value="Ribonuclease T2-like"/>
    <property type="match status" value="1"/>
</dbReference>
<protein>
    <submittedName>
        <fullName evidence="3">Ribonuclease T</fullName>
    </submittedName>
</protein>
<dbReference type="SUPFAM" id="SSF55895">
    <property type="entry name" value="Ribonuclease Rh-like"/>
    <property type="match status" value="1"/>
</dbReference>
<comment type="similarity">
    <text evidence="1 2">Belongs to the RNase T2 family.</text>
</comment>
<dbReference type="PROSITE" id="PS00531">
    <property type="entry name" value="RNASE_T2_2"/>
    <property type="match status" value="1"/>
</dbReference>
<dbReference type="EMBL" id="CP038254">
    <property type="protein sequence ID" value="QBR85267.1"/>
    <property type="molecule type" value="Genomic_DNA"/>
</dbReference>
<dbReference type="Pfam" id="PF00445">
    <property type="entry name" value="Ribonuclease_T2"/>
    <property type="match status" value="1"/>
</dbReference>
<dbReference type="GO" id="GO:0006401">
    <property type="term" value="P:RNA catabolic process"/>
    <property type="evidence" value="ECO:0007669"/>
    <property type="project" value="TreeGrafter"/>
</dbReference>
<dbReference type="PANTHER" id="PTHR11240:SF22">
    <property type="entry name" value="RIBONUCLEASE T2"/>
    <property type="match status" value="1"/>
</dbReference>
<dbReference type="GO" id="GO:0003723">
    <property type="term" value="F:RNA binding"/>
    <property type="evidence" value="ECO:0007669"/>
    <property type="project" value="InterPro"/>
</dbReference>
<dbReference type="InterPro" id="IPR001568">
    <property type="entry name" value="RNase_T2-like"/>
</dbReference>
<dbReference type="Proteomes" id="UP000295517">
    <property type="component" value="Chromosome"/>
</dbReference>
<evidence type="ECO:0000313" key="3">
    <source>
        <dbReference type="EMBL" id="QBR85267.1"/>
    </source>
</evidence>
<dbReference type="InterPro" id="IPR036430">
    <property type="entry name" value="RNase_T2-like_sf"/>
</dbReference>
<accession>A0AAX1EJN8</accession>
<dbReference type="AlphaFoldDB" id="A0AAX1EJN8"/>
<dbReference type="InterPro" id="IPR033130">
    <property type="entry name" value="RNase_T2_His_AS_2"/>
</dbReference>
<sequence length="226" mass="25342">MKPGLADSYVLALSWQPAFCQTYGYEAGKPECLNLSETSYASHHMTLHGLWPNQKACGQSYSYCGVAPQKNHCSYAPVELGPVVATHLKELMPSYAFGSCLERHEWNKHGSCQVLSSDDYFSLAMRLAREADNSTMGEYLRENRGLSIKQQQLRQKIQEAFGQNADQKIYLGCKNGMLVDIFIQLPVLIPEQQPLSVLIADAPKTDRYSGCPDHIWISDFKNGDRS</sequence>
<evidence type="ECO:0000256" key="1">
    <source>
        <dbReference type="ARBA" id="ARBA00007469"/>
    </source>
</evidence>
<reference evidence="3 4" key="1">
    <citation type="submission" date="2019-03" db="EMBL/GenBank/DDBJ databases">
        <title>Diverse conjugative elements silence natural transformation in Legionella species.</title>
        <authorList>
            <person name="Durieux I."/>
            <person name="Ginevra C."/>
            <person name="Attaiech L."/>
            <person name="Picq K."/>
            <person name="Juan P.A."/>
            <person name="Jarraud S."/>
            <person name="Charpentier X."/>
        </authorList>
    </citation>
    <scope>NUCLEOTIDE SEQUENCE [LARGE SCALE GENOMIC DNA]</scope>
    <source>
        <strain evidence="3 4">HL-0427-4011</strain>
    </source>
</reference>
<dbReference type="PANTHER" id="PTHR11240">
    <property type="entry name" value="RIBONUCLEASE T2"/>
    <property type="match status" value="1"/>
</dbReference>
<organism evidence="3 4">
    <name type="scientific">Legionella israelensis</name>
    <dbReference type="NCBI Taxonomy" id="454"/>
    <lineage>
        <taxon>Bacteria</taxon>
        <taxon>Pseudomonadati</taxon>
        <taxon>Pseudomonadota</taxon>
        <taxon>Gammaproteobacteria</taxon>
        <taxon>Legionellales</taxon>
        <taxon>Legionellaceae</taxon>
        <taxon>Legionella</taxon>
    </lineage>
</organism>
<gene>
    <name evidence="3" type="ORF">E3983_01360</name>
</gene>
<evidence type="ECO:0000313" key="4">
    <source>
        <dbReference type="Proteomes" id="UP000295517"/>
    </source>
</evidence>
<dbReference type="GO" id="GO:0033897">
    <property type="term" value="F:ribonuclease T2 activity"/>
    <property type="evidence" value="ECO:0007669"/>
    <property type="project" value="InterPro"/>
</dbReference>
<proteinExistence type="inferred from homology"/>